<comment type="caution">
    <text evidence="1">The sequence shown here is derived from an EMBL/GenBank/DDBJ whole genome shotgun (WGS) entry which is preliminary data.</text>
</comment>
<reference evidence="1 2" key="1">
    <citation type="submission" date="2024-09" db="EMBL/GenBank/DDBJ databases">
        <authorList>
            <person name="Sun Q."/>
            <person name="Mori K."/>
        </authorList>
    </citation>
    <scope>NUCLEOTIDE SEQUENCE [LARGE SCALE GENOMIC DNA]</scope>
    <source>
        <strain evidence="1 2">JCM 3307</strain>
    </source>
</reference>
<dbReference type="Proteomes" id="UP001589608">
    <property type="component" value="Unassembled WGS sequence"/>
</dbReference>
<organism evidence="1 2">
    <name type="scientific">Dactylosporangium vinaceum</name>
    <dbReference type="NCBI Taxonomy" id="53362"/>
    <lineage>
        <taxon>Bacteria</taxon>
        <taxon>Bacillati</taxon>
        <taxon>Actinomycetota</taxon>
        <taxon>Actinomycetes</taxon>
        <taxon>Micromonosporales</taxon>
        <taxon>Micromonosporaceae</taxon>
        <taxon>Dactylosporangium</taxon>
    </lineage>
</organism>
<keyword evidence="2" id="KW-1185">Reference proteome</keyword>
<dbReference type="SUPFAM" id="SSF53067">
    <property type="entry name" value="Actin-like ATPase domain"/>
    <property type="match status" value="1"/>
</dbReference>
<name>A0ABV5MD09_9ACTN</name>
<dbReference type="RefSeq" id="WP_223092267.1">
    <property type="nucleotide sequence ID" value="NZ_CP061913.1"/>
</dbReference>
<gene>
    <name evidence="1" type="ORF">ACFFTR_25990</name>
</gene>
<dbReference type="InterPro" id="IPR006230">
    <property type="entry name" value="MutL"/>
</dbReference>
<evidence type="ECO:0000313" key="2">
    <source>
        <dbReference type="Proteomes" id="UP001589608"/>
    </source>
</evidence>
<dbReference type="Pfam" id="PF13941">
    <property type="entry name" value="MutL"/>
    <property type="match status" value="2"/>
</dbReference>
<dbReference type="EMBL" id="JBHMCA010000047">
    <property type="protein sequence ID" value="MFB9446553.1"/>
    <property type="molecule type" value="Genomic_DNA"/>
</dbReference>
<dbReference type="InterPro" id="IPR043129">
    <property type="entry name" value="ATPase_NBD"/>
</dbReference>
<proteinExistence type="predicted"/>
<sequence>MRVACVDVGSTDTKCAVVDTATGAVLASLSAPTTVETDVLDGVDALLAAAGPVAGVYCCSSAGGGLRLAVVGFEELVSAEAARRVALTAGARVVGCFAGRLDTAAVRALRASRPDVVLLAGGTDGGDGDTIRHNAGRLAAARWRVPVVVAGNRDARDEITALLGARGMPVAAAGNVLPRIGVVEPGPARAAIRELFLAHVIGGKRLSRGPRFGRLVTAATPDAVLSGVEVLARAVGGDLLVVDVGGATTDVYSALQPREQAPDAVAGTLWQARTVEGDLGVRWNVDGVHDAAARERVALAAGAGPLELAAAAVTVAVRRHARGGRDLRHVVSVIASGGVFRHADPAAARAALGPVLHDHAGGWALPRDPRTAVDASYVLAAAGLLAADHPAAAAGLCAVLAHAQ</sequence>
<evidence type="ECO:0000313" key="1">
    <source>
        <dbReference type="EMBL" id="MFB9446553.1"/>
    </source>
</evidence>
<protein>
    <submittedName>
        <fullName evidence="1">Glutamate mutase L</fullName>
    </submittedName>
</protein>
<accession>A0ABV5MD09</accession>